<dbReference type="GO" id="GO:0000272">
    <property type="term" value="P:polysaccharide catabolic process"/>
    <property type="evidence" value="ECO:0007669"/>
    <property type="project" value="UniProtKB-KW"/>
</dbReference>
<dbReference type="Proteomes" id="UP000501705">
    <property type="component" value="Chromosome"/>
</dbReference>
<evidence type="ECO:0000256" key="1">
    <source>
        <dbReference type="ARBA" id="ARBA00023295"/>
    </source>
</evidence>
<evidence type="ECO:0000313" key="5">
    <source>
        <dbReference type="Proteomes" id="UP000501705"/>
    </source>
</evidence>
<dbReference type="Gene3D" id="2.60.40.10">
    <property type="entry name" value="Immunoglobulins"/>
    <property type="match status" value="1"/>
</dbReference>
<evidence type="ECO:0000256" key="2">
    <source>
        <dbReference type="ARBA" id="ARBA00023326"/>
    </source>
</evidence>
<keyword evidence="1" id="KW-0378">Hydrolase</keyword>
<dbReference type="InterPro" id="IPR013783">
    <property type="entry name" value="Ig-like_fold"/>
</dbReference>
<dbReference type="EMBL" id="CP046171">
    <property type="protein sequence ID" value="QIS06757.1"/>
    <property type="molecule type" value="Genomic_DNA"/>
</dbReference>
<dbReference type="SUPFAM" id="SSF49265">
    <property type="entry name" value="Fibronectin type III"/>
    <property type="match status" value="1"/>
</dbReference>
<keyword evidence="2" id="KW-0624">Polysaccharide degradation</keyword>
<dbReference type="RefSeq" id="WP_167465772.1">
    <property type="nucleotide sequence ID" value="NZ_CP046171.1"/>
</dbReference>
<evidence type="ECO:0000259" key="3">
    <source>
        <dbReference type="PROSITE" id="PS50853"/>
    </source>
</evidence>
<keyword evidence="1" id="KW-0326">Glycosidase</keyword>
<sequence>MSGFVLWDAFFGGNATRITKALYGSFLVRDYGDAATAVAAYSPFDPETGNLSPTLLTTDGWRDVGLLSEQGVSFAPQFQTVDTMVWQSRQAQRTDVTQDAEECSIQCAEASPVVDALRENLPLQGLPAMGAIGYTVTKPKVPQMVYRQVLALGVDGSSGHNEYFGVLFPRSLMIKPDKVDWQAKTEILTPLTFGSYPDPYSGFSVRRFREGPAWRASGGTTTAPGTPVAVAVAGAKATLTFAPPTSPNGPFLYRANKIVAGVTTPVPPANVTVNSTSPSAVVLTVTGLTVGDASTFTVQATGANGSQSVPSTASNSITVLA</sequence>
<reference evidence="4 5" key="1">
    <citation type="journal article" date="2019" name="ACS Chem. Biol.">
        <title>Identification and Mobilization of a Cryptic Antibiotic Biosynthesis Gene Locus from a Human-Pathogenic Nocardia Isolate.</title>
        <authorList>
            <person name="Herisse M."/>
            <person name="Ishida K."/>
            <person name="Porter J.L."/>
            <person name="Howden B."/>
            <person name="Hertweck C."/>
            <person name="Stinear T.P."/>
            <person name="Pidot S.J."/>
        </authorList>
    </citation>
    <scope>NUCLEOTIDE SEQUENCE [LARGE SCALE GENOMIC DNA]</scope>
    <source>
        <strain evidence="4 5">AUSMDU00024985</strain>
    </source>
</reference>
<dbReference type="PROSITE" id="PS50853">
    <property type="entry name" value="FN3"/>
    <property type="match status" value="1"/>
</dbReference>
<protein>
    <recommendedName>
        <fullName evidence="3">Fibronectin type-III domain-containing protein</fullName>
    </recommendedName>
</protein>
<proteinExistence type="predicted"/>
<dbReference type="InterPro" id="IPR036116">
    <property type="entry name" value="FN3_sf"/>
</dbReference>
<keyword evidence="2" id="KW-0119">Carbohydrate metabolism</keyword>
<feature type="domain" description="Fibronectin type-III" evidence="3">
    <location>
        <begin position="223"/>
        <end position="321"/>
    </location>
</feature>
<accession>A0A6G9Y108</accession>
<evidence type="ECO:0000313" key="4">
    <source>
        <dbReference type="EMBL" id="QIS06757.1"/>
    </source>
</evidence>
<gene>
    <name evidence="4" type="ORF">F5X71_34600</name>
</gene>
<name>A0A6G9Y108_NOCBR</name>
<dbReference type="InterPro" id="IPR003961">
    <property type="entry name" value="FN3_dom"/>
</dbReference>
<dbReference type="GO" id="GO:0016798">
    <property type="term" value="F:hydrolase activity, acting on glycosyl bonds"/>
    <property type="evidence" value="ECO:0007669"/>
    <property type="project" value="UniProtKB-KW"/>
</dbReference>
<dbReference type="AlphaFoldDB" id="A0A6G9Y108"/>
<organism evidence="4 5">
    <name type="scientific">Nocardia brasiliensis</name>
    <dbReference type="NCBI Taxonomy" id="37326"/>
    <lineage>
        <taxon>Bacteria</taxon>
        <taxon>Bacillati</taxon>
        <taxon>Actinomycetota</taxon>
        <taxon>Actinomycetes</taxon>
        <taxon>Mycobacteriales</taxon>
        <taxon>Nocardiaceae</taxon>
        <taxon>Nocardia</taxon>
    </lineage>
</organism>